<proteinExistence type="predicted"/>
<dbReference type="EMBL" id="JAGIZA010000005">
    <property type="protein sequence ID" value="MBP0493263.1"/>
    <property type="molecule type" value="Genomic_DNA"/>
</dbReference>
<sequence>MRPSSPPDHTRTIDMPDGSITKQQSNPQGPGYDWRNKGIRHVSAADRSCDTPETLGMNREVAISGSRTGSTHLWAGTNRIEPGSQTGPHHHGELESIIYIISGTAHMRWGDRLEFITEAKAGDFFQVPPYVPHQEINASTTEVLHCALVRSGVEEVVVNLPDIEVAETPEWVNVSSAAMPGKKPV</sequence>
<evidence type="ECO:0000313" key="4">
    <source>
        <dbReference type="Proteomes" id="UP000677537"/>
    </source>
</evidence>
<name>A0A940MSH7_9PROT</name>
<evidence type="ECO:0000256" key="1">
    <source>
        <dbReference type="SAM" id="MobiDB-lite"/>
    </source>
</evidence>
<dbReference type="AlphaFoldDB" id="A0A940MSH7"/>
<dbReference type="InterPro" id="IPR013096">
    <property type="entry name" value="Cupin_2"/>
</dbReference>
<reference evidence="3" key="1">
    <citation type="submission" date="2021-03" db="EMBL/GenBank/DDBJ databases">
        <authorList>
            <person name="So Y."/>
        </authorList>
    </citation>
    <scope>NUCLEOTIDE SEQUENCE</scope>
    <source>
        <strain evidence="3">SG15</strain>
    </source>
</reference>
<feature type="domain" description="Cupin type-2" evidence="2">
    <location>
        <begin position="79"/>
        <end position="143"/>
    </location>
</feature>
<accession>A0A940MSH7</accession>
<dbReference type="CDD" id="cd02210">
    <property type="entry name" value="cupin_BLR2406-like"/>
    <property type="match status" value="1"/>
</dbReference>
<feature type="region of interest" description="Disordered" evidence="1">
    <location>
        <begin position="1"/>
        <end position="36"/>
    </location>
</feature>
<dbReference type="PANTHER" id="PTHR40112">
    <property type="entry name" value="H2HPP ISOMERASE"/>
    <property type="match status" value="1"/>
</dbReference>
<dbReference type="Proteomes" id="UP000677537">
    <property type="component" value="Unassembled WGS sequence"/>
</dbReference>
<dbReference type="Pfam" id="PF07883">
    <property type="entry name" value="Cupin_2"/>
    <property type="match status" value="1"/>
</dbReference>
<evidence type="ECO:0000259" key="2">
    <source>
        <dbReference type="Pfam" id="PF07883"/>
    </source>
</evidence>
<dbReference type="InterPro" id="IPR052535">
    <property type="entry name" value="Bacilysin_H2HPP_isomerase"/>
</dbReference>
<gene>
    <name evidence="3" type="ORF">J5Y10_10800</name>
</gene>
<organism evidence="3 4">
    <name type="scientific">Roseomonas indoligenes</name>
    <dbReference type="NCBI Taxonomy" id="2820811"/>
    <lineage>
        <taxon>Bacteria</taxon>
        <taxon>Pseudomonadati</taxon>
        <taxon>Pseudomonadota</taxon>
        <taxon>Alphaproteobacteria</taxon>
        <taxon>Acetobacterales</taxon>
        <taxon>Roseomonadaceae</taxon>
        <taxon>Roseomonas</taxon>
    </lineage>
</organism>
<protein>
    <submittedName>
        <fullName evidence="3">Cupin domain-containing protein</fullName>
    </submittedName>
</protein>
<comment type="caution">
    <text evidence="3">The sequence shown here is derived from an EMBL/GenBank/DDBJ whole genome shotgun (WGS) entry which is preliminary data.</text>
</comment>
<dbReference type="InterPro" id="IPR014710">
    <property type="entry name" value="RmlC-like_jellyroll"/>
</dbReference>
<evidence type="ECO:0000313" key="3">
    <source>
        <dbReference type="EMBL" id="MBP0493263.1"/>
    </source>
</evidence>
<dbReference type="PANTHER" id="PTHR40112:SF1">
    <property type="entry name" value="H2HPP ISOMERASE"/>
    <property type="match status" value="1"/>
</dbReference>
<keyword evidence="4" id="KW-1185">Reference proteome</keyword>
<dbReference type="InterPro" id="IPR011051">
    <property type="entry name" value="RmlC_Cupin_sf"/>
</dbReference>
<dbReference type="Gene3D" id="2.60.120.10">
    <property type="entry name" value="Jelly Rolls"/>
    <property type="match status" value="1"/>
</dbReference>
<dbReference type="SUPFAM" id="SSF51182">
    <property type="entry name" value="RmlC-like cupins"/>
    <property type="match status" value="1"/>
</dbReference>